<keyword evidence="3" id="KW-1185">Reference proteome</keyword>
<proteinExistence type="predicted"/>
<dbReference type="InterPro" id="IPR027417">
    <property type="entry name" value="P-loop_NTPase"/>
</dbReference>
<dbReference type="Gene3D" id="3.40.50.300">
    <property type="entry name" value="P-loop containing nucleotide triphosphate hydrolases"/>
    <property type="match status" value="1"/>
</dbReference>
<comment type="caution">
    <text evidence="2">The sequence shown here is derived from an EMBL/GenBank/DDBJ whole genome shotgun (WGS) entry which is preliminary data.</text>
</comment>
<dbReference type="Proteomes" id="UP000664859">
    <property type="component" value="Unassembled WGS sequence"/>
</dbReference>
<dbReference type="SUPFAM" id="SSF52540">
    <property type="entry name" value="P-loop containing nucleoside triphosphate hydrolases"/>
    <property type="match status" value="1"/>
</dbReference>
<dbReference type="AlphaFoldDB" id="A0A835YVK3"/>
<gene>
    <name evidence="2" type="ORF">JKP88DRAFT_263530</name>
</gene>
<organism evidence="2 3">
    <name type="scientific">Tribonema minus</name>
    <dbReference type="NCBI Taxonomy" id="303371"/>
    <lineage>
        <taxon>Eukaryota</taxon>
        <taxon>Sar</taxon>
        <taxon>Stramenopiles</taxon>
        <taxon>Ochrophyta</taxon>
        <taxon>PX clade</taxon>
        <taxon>Xanthophyceae</taxon>
        <taxon>Tribonematales</taxon>
        <taxon>Tribonemataceae</taxon>
        <taxon>Tribonema</taxon>
    </lineage>
</organism>
<sequence>MSCPQRSLPDFKTTLSALVADKHPEAHRELQHFFWFHKRNSCDTFALFGEDAVNVAGHVAQSLYHQPSKVVHVDVLEAIGAAVQEGSRDAGKDVLKAAVEEAERQCGADALVVVHHAEALRGDQVVLFDAYLELFNGERGYIQLGPRVVSAFGARFLLLFESDDLAAPGERWGPALQRLWRHDSAQFTTDAAVGRIERGAVLNPCRPRGACAAAEWRHLFHDHGGGGGGGGGGGSVKGVLRSSLGGVLAVLALLVVAAAAAALRGGRGGGGGGGGKGGDGGGAAAQRQKQARLRDRVVTGTDIRAHAAASEARSRDDDTIGGAAEGSDAAASSEGSSGTDMGTVGDKLRKQSAAAAAARVPVGGVCSKRAVHTPAAASAAVQAEPDGAHVPLIPSDVDNSAGIDVLEFNRAHAERRLAPPYFIDHFGAVRQCGVFLERFMEPSPCRLHLVVDGDLKSGKTTLMNCVFPAVARKRFPNALFWHLELPKDPTFIGQLEIMLRDGKDWAEQHGIKVDVDIPLTQPGLQAELRALIHQLGAADPERPIFIFVDEIQRWLAADPLEHESPADCFKTLVLEKNPGKVGFVVTGSAMRRAWLGFASVAPQGFLLSDVRHVITIPVIDDKQVEELHMRKLASWWSKKTQGKRGELPDLIRATPFSSPALLSCLAKMCLTFDDVQQVFTMTAYKLCSESGEQAAPLLDVIQSNPEIGIKISEVATTGCAQHPSKWLPPHLSRAYFEPFVRECELPDGGRGWKLVPSIYRYILAFAIQRDGTLPWDRLRWPAAHAPSFASVLYFSTSLDKLCNQYYECANATVVIANENAASGSGGPVLDMLVQYARQAEWEVWKKPLEDPLFKYLFEHGLNKEVANKNGKLFKIIKSGNYSEHWLMWQFWSLLCTVWKHKVVLLLEGREDRYVDVPGLLRLLPRFLPQLVLDVNNAAV</sequence>
<name>A0A835YVK3_9STRA</name>
<protein>
    <submittedName>
        <fullName evidence="2">Uncharacterized protein</fullName>
    </submittedName>
</protein>
<reference evidence="2" key="1">
    <citation type="submission" date="2021-02" db="EMBL/GenBank/DDBJ databases">
        <title>First Annotated Genome of the Yellow-green Alga Tribonema minus.</title>
        <authorList>
            <person name="Mahan K.M."/>
        </authorList>
    </citation>
    <scope>NUCLEOTIDE SEQUENCE</scope>
    <source>
        <strain evidence="2">UTEX B ZZ1240</strain>
    </source>
</reference>
<feature type="compositionally biased region" description="Low complexity" evidence="1">
    <location>
        <begin position="321"/>
        <end position="338"/>
    </location>
</feature>
<feature type="region of interest" description="Disordered" evidence="1">
    <location>
        <begin position="266"/>
        <end position="344"/>
    </location>
</feature>
<accession>A0A835YVK3</accession>
<evidence type="ECO:0000256" key="1">
    <source>
        <dbReference type="SAM" id="MobiDB-lite"/>
    </source>
</evidence>
<evidence type="ECO:0000313" key="2">
    <source>
        <dbReference type="EMBL" id="KAG5181754.1"/>
    </source>
</evidence>
<dbReference type="EMBL" id="JAFCMP010000301">
    <property type="protein sequence ID" value="KAG5181754.1"/>
    <property type="molecule type" value="Genomic_DNA"/>
</dbReference>
<feature type="compositionally biased region" description="Gly residues" evidence="1">
    <location>
        <begin position="266"/>
        <end position="283"/>
    </location>
</feature>
<evidence type="ECO:0000313" key="3">
    <source>
        <dbReference type="Proteomes" id="UP000664859"/>
    </source>
</evidence>